<feature type="region of interest" description="Disordered" evidence="1">
    <location>
        <begin position="36"/>
        <end position="61"/>
    </location>
</feature>
<keyword evidence="3" id="KW-1185">Reference proteome</keyword>
<name>A0ABX9ICG2_9ACTN</name>
<organism evidence="2 3">
    <name type="scientific">Cutibacterium namnetense</name>
    <dbReference type="NCBI Taxonomy" id="1574624"/>
    <lineage>
        <taxon>Bacteria</taxon>
        <taxon>Bacillati</taxon>
        <taxon>Actinomycetota</taxon>
        <taxon>Actinomycetes</taxon>
        <taxon>Propionibacteriales</taxon>
        <taxon>Propionibacteriaceae</taxon>
        <taxon>Cutibacterium</taxon>
    </lineage>
</organism>
<comment type="caution">
    <text evidence="2">The sequence shown here is derived from an EMBL/GenBank/DDBJ whole genome shotgun (WGS) entry which is preliminary data.</text>
</comment>
<evidence type="ECO:0000256" key="1">
    <source>
        <dbReference type="SAM" id="MobiDB-lite"/>
    </source>
</evidence>
<sequence>MGPSQPLTPLITTEFRTSSHPIPAETVIPRSHHYHHIDDVKNPGQSSQQNWPGFFTKQLRR</sequence>
<reference evidence="2 3" key="1">
    <citation type="submission" date="2017-09" db="EMBL/GenBank/DDBJ databases">
        <authorList>
            <person name="Bumgarner R.E."/>
        </authorList>
    </citation>
    <scope>NUCLEOTIDE SEQUENCE [LARGE SCALE GENOMIC DNA]</scope>
    <source>
        <strain evidence="2 3">T34998</strain>
    </source>
</reference>
<gene>
    <name evidence="2" type="ORF">CP880_05595</name>
</gene>
<protein>
    <submittedName>
        <fullName evidence="2">Uncharacterized protein</fullName>
    </submittedName>
</protein>
<accession>A0ABX9ICG2</accession>
<dbReference type="EMBL" id="PCZS01000001">
    <property type="protein sequence ID" value="REB71145.1"/>
    <property type="molecule type" value="Genomic_DNA"/>
</dbReference>
<proteinExistence type="predicted"/>
<evidence type="ECO:0000313" key="2">
    <source>
        <dbReference type="EMBL" id="REB71145.1"/>
    </source>
</evidence>
<evidence type="ECO:0000313" key="3">
    <source>
        <dbReference type="Proteomes" id="UP000256324"/>
    </source>
</evidence>
<dbReference type="Proteomes" id="UP000256324">
    <property type="component" value="Unassembled WGS sequence"/>
</dbReference>